<keyword evidence="1" id="KW-0285">Flavoprotein</keyword>
<dbReference type="Gene3D" id="2.40.30.30">
    <property type="entry name" value="Riboflavin kinase-like"/>
    <property type="match status" value="1"/>
</dbReference>
<dbReference type="InterPro" id="IPR023465">
    <property type="entry name" value="Riboflavin_kinase_dom_sf"/>
</dbReference>
<protein>
    <submittedName>
        <fullName evidence="5">Uncharacterized protein</fullName>
    </submittedName>
</protein>
<evidence type="ECO:0000313" key="5">
    <source>
        <dbReference type="EMBL" id="ASV88594.1"/>
    </source>
</evidence>
<name>A0A248UPM2_9HYPH</name>
<dbReference type="Proteomes" id="UP000215256">
    <property type="component" value="Plasmid unnamed1"/>
</dbReference>
<geneLocation type="plasmid" evidence="5 6">
    <name>unnamed1</name>
</geneLocation>
<evidence type="ECO:0000256" key="4">
    <source>
        <dbReference type="ARBA" id="ARBA00022741"/>
    </source>
</evidence>
<dbReference type="GO" id="GO:0008531">
    <property type="term" value="F:riboflavin kinase activity"/>
    <property type="evidence" value="ECO:0007669"/>
    <property type="project" value="InterPro"/>
</dbReference>
<dbReference type="EMBL" id="CP022605">
    <property type="protein sequence ID" value="ASV88594.1"/>
    <property type="molecule type" value="Genomic_DNA"/>
</dbReference>
<dbReference type="KEGG" id="och:CES85_3022"/>
<dbReference type="GO" id="GO:0009231">
    <property type="term" value="P:riboflavin biosynthetic process"/>
    <property type="evidence" value="ECO:0007669"/>
    <property type="project" value="InterPro"/>
</dbReference>
<keyword evidence="5" id="KW-0614">Plasmid</keyword>
<proteinExistence type="predicted"/>
<organism evidence="5 6">
    <name type="scientific">Ochrobactrum quorumnocens</name>
    <dbReference type="NCBI Taxonomy" id="271865"/>
    <lineage>
        <taxon>Bacteria</taxon>
        <taxon>Pseudomonadati</taxon>
        <taxon>Pseudomonadota</taxon>
        <taxon>Alphaproteobacteria</taxon>
        <taxon>Hyphomicrobiales</taxon>
        <taxon>Brucellaceae</taxon>
        <taxon>Brucella/Ochrobactrum group</taxon>
        <taxon>Ochrobactrum</taxon>
    </lineage>
</organism>
<keyword evidence="2" id="KW-0288">FMN</keyword>
<evidence type="ECO:0000256" key="1">
    <source>
        <dbReference type="ARBA" id="ARBA00022630"/>
    </source>
</evidence>
<evidence type="ECO:0000313" key="6">
    <source>
        <dbReference type="Proteomes" id="UP000215256"/>
    </source>
</evidence>
<evidence type="ECO:0000256" key="3">
    <source>
        <dbReference type="ARBA" id="ARBA00022679"/>
    </source>
</evidence>
<sequence length="38" mass="4545">MRQHLELISPFILREQLRLMDGDTVKLTLVDHFHDAQQ</sequence>
<evidence type="ECO:0000256" key="2">
    <source>
        <dbReference type="ARBA" id="ARBA00022643"/>
    </source>
</evidence>
<accession>A0A248UPM2</accession>
<gene>
    <name evidence="5" type="ORF">CES85_3022</name>
</gene>
<keyword evidence="3" id="KW-0808">Transferase</keyword>
<reference evidence="5 6" key="1">
    <citation type="submission" date="2017-07" db="EMBL/GenBank/DDBJ databases">
        <title>Phylogenetic study on the rhizospheric bacterium Ochrobactrum sp. A44.</title>
        <authorList>
            <person name="Krzyzanowska D.M."/>
            <person name="Ossowicki A."/>
            <person name="Rajewska M."/>
            <person name="Maciag T."/>
            <person name="Kaczynski Z."/>
            <person name="Czerwicka M."/>
            <person name="Jafra S."/>
        </authorList>
    </citation>
    <scope>NUCLEOTIDE SEQUENCE [LARGE SCALE GENOMIC DNA]</scope>
    <source>
        <strain evidence="5 6">A44</strain>
        <plasmid evidence="5 6">unnamed1</plasmid>
    </source>
</reference>
<dbReference type="GO" id="GO:0000166">
    <property type="term" value="F:nucleotide binding"/>
    <property type="evidence" value="ECO:0007669"/>
    <property type="project" value="UniProtKB-KW"/>
</dbReference>
<dbReference type="AlphaFoldDB" id="A0A248UPM2"/>
<keyword evidence="4" id="KW-0547">Nucleotide-binding</keyword>